<evidence type="ECO:0000259" key="15">
    <source>
        <dbReference type="PROSITE" id="PS51195"/>
    </source>
</evidence>
<dbReference type="CDD" id="cd18787">
    <property type="entry name" value="SF2_C_DEAD"/>
    <property type="match status" value="1"/>
</dbReference>
<comment type="similarity">
    <text evidence="7 11">Belongs to the DEAD box helicase family.</text>
</comment>
<protein>
    <recommendedName>
        <fullName evidence="9">ATP-dependent RNA helicase CshA</fullName>
        <ecNumber evidence="1">3.6.4.13</ecNumber>
    </recommendedName>
</protein>
<evidence type="ECO:0000313" key="18">
    <source>
        <dbReference type="Proteomes" id="UP000433575"/>
    </source>
</evidence>
<feature type="short sequence motif" description="Q motif" evidence="10">
    <location>
        <begin position="1"/>
        <end position="29"/>
    </location>
</feature>
<dbReference type="RefSeq" id="WP_154240111.1">
    <property type="nucleotide sequence ID" value="NZ_AP031450.1"/>
</dbReference>
<dbReference type="Proteomes" id="UP000433575">
    <property type="component" value="Unassembled WGS sequence"/>
</dbReference>
<feature type="domain" description="DEAD-box RNA helicase Q" evidence="15">
    <location>
        <begin position="1"/>
        <end position="29"/>
    </location>
</feature>
<dbReference type="InterPro" id="IPR001650">
    <property type="entry name" value="Helicase_C-like"/>
</dbReference>
<dbReference type="InterPro" id="IPR044742">
    <property type="entry name" value="DEAD/DEAH_RhlB"/>
</dbReference>
<proteinExistence type="inferred from homology"/>
<feature type="compositionally biased region" description="Basic residues" evidence="12">
    <location>
        <begin position="536"/>
        <end position="557"/>
    </location>
</feature>
<accession>A0A6N7SAU3</accession>
<dbReference type="GO" id="GO:0005840">
    <property type="term" value="C:ribosome"/>
    <property type="evidence" value="ECO:0007669"/>
    <property type="project" value="TreeGrafter"/>
</dbReference>
<feature type="domain" description="Helicase C-terminal" evidence="14">
    <location>
        <begin position="215"/>
        <end position="376"/>
    </location>
</feature>
<keyword evidence="5 11" id="KW-0347">Helicase</keyword>
<dbReference type="EC" id="3.6.4.13" evidence="1"/>
<feature type="region of interest" description="Disordered" evidence="12">
    <location>
        <begin position="525"/>
        <end position="557"/>
    </location>
</feature>
<evidence type="ECO:0000256" key="5">
    <source>
        <dbReference type="ARBA" id="ARBA00022806"/>
    </source>
</evidence>
<dbReference type="GO" id="GO:0005829">
    <property type="term" value="C:cytosol"/>
    <property type="evidence" value="ECO:0007669"/>
    <property type="project" value="TreeGrafter"/>
</dbReference>
<dbReference type="SMART" id="SM00490">
    <property type="entry name" value="HELICc"/>
    <property type="match status" value="1"/>
</dbReference>
<dbReference type="EMBL" id="WKPI01000035">
    <property type="protein sequence ID" value="MSC34470.1"/>
    <property type="molecule type" value="Genomic_DNA"/>
</dbReference>
<dbReference type="Pfam" id="PF00271">
    <property type="entry name" value="Helicase_C"/>
    <property type="match status" value="1"/>
</dbReference>
<dbReference type="Gene3D" id="3.30.70.330">
    <property type="match status" value="1"/>
</dbReference>
<evidence type="ECO:0000313" key="19">
    <source>
        <dbReference type="Proteomes" id="UP000480929"/>
    </source>
</evidence>
<dbReference type="CDD" id="cd12252">
    <property type="entry name" value="RRM_DbpA"/>
    <property type="match status" value="1"/>
</dbReference>
<keyword evidence="4 11" id="KW-0378">Hydrolase</keyword>
<evidence type="ECO:0000313" key="17">
    <source>
        <dbReference type="EMBL" id="MSC34470.1"/>
    </source>
</evidence>
<keyword evidence="3 11" id="KW-0547">Nucleotide-binding</keyword>
<dbReference type="SUPFAM" id="SSF52540">
    <property type="entry name" value="P-loop containing nucleoside triphosphate hydrolases"/>
    <property type="match status" value="1"/>
</dbReference>
<keyword evidence="19" id="KW-1185">Reference proteome</keyword>
<evidence type="ECO:0000256" key="12">
    <source>
        <dbReference type="SAM" id="MobiDB-lite"/>
    </source>
</evidence>
<dbReference type="EMBL" id="WKPJ01000033">
    <property type="protein sequence ID" value="MSA90740.1"/>
    <property type="molecule type" value="Genomic_DNA"/>
</dbReference>
<evidence type="ECO:0000256" key="7">
    <source>
        <dbReference type="ARBA" id="ARBA00038437"/>
    </source>
</evidence>
<dbReference type="Proteomes" id="UP000480929">
    <property type="component" value="Unassembled WGS sequence"/>
</dbReference>
<organism evidence="16 18">
    <name type="scientific">Holdemania massiliensis</name>
    <dbReference type="NCBI Taxonomy" id="1468449"/>
    <lineage>
        <taxon>Bacteria</taxon>
        <taxon>Bacillati</taxon>
        <taxon>Bacillota</taxon>
        <taxon>Erysipelotrichia</taxon>
        <taxon>Erysipelotrichales</taxon>
        <taxon>Erysipelotrichaceae</taxon>
        <taxon>Holdemania</taxon>
    </lineage>
</organism>
<dbReference type="InterPro" id="IPR050547">
    <property type="entry name" value="DEAD_box_RNA_helicases"/>
</dbReference>
<dbReference type="InterPro" id="IPR027417">
    <property type="entry name" value="P-loop_NTPase"/>
</dbReference>
<dbReference type="PROSITE" id="PS00039">
    <property type="entry name" value="DEAD_ATP_HELICASE"/>
    <property type="match status" value="1"/>
</dbReference>
<dbReference type="Pfam" id="PF00270">
    <property type="entry name" value="DEAD"/>
    <property type="match status" value="1"/>
</dbReference>
<dbReference type="InterPro" id="IPR000629">
    <property type="entry name" value="RNA-helicase_DEAD-box_CS"/>
</dbReference>
<dbReference type="FunFam" id="3.40.50.300:FF:000108">
    <property type="entry name" value="ATP-dependent RNA helicase RhlE"/>
    <property type="match status" value="1"/>
</dbReference>
<name>A0A6N7SAU3_9FIRM</name>
<dbReference type="InterPro" id="IPR014014">
    <property type="entry name" value="RNA_helicase_DEAD_Q_motif"/>
</dbReference>
<dbReference type="PROSITE" id="PS51195">
    <property type="entry name" value="Q_MOTIF"/>
    <property type="match status" value="1"/>
</dbReference>
<keyword evidence="2" id="KW-0963">Cytoplasm</keyword>
<dbReference type="GO" id="GO:0003724">
    <property type="term" value="F:RNA helicase activity"/>
    <property type="evidence" value="ECO:0007669"/>
    <property type="project" value="UniProtKB-EC"/>
</dbReference>
<evidence type="ECO:0000256" key="1">
    <source>
        <dbReference type="ARBA" id="ARBA00012552"/>
    </source>
</evidence>
<dbReference type="OrthoDB" id="9805696at2"/>
<dbReference type="AlphaFoldDB" id="A0A6N7SAU3"/>
<dbReference type="PROSITE" id="PS51194">
    <property type="entry name" value="HELICASE_CTER"/>
    <property type="match status" value="1"/>
</dbReference>
<dbReference type="SMART" id="SM00487">
    <property type="entry name" value="DEXDc"/>
    <property type="match status" value="1"/>
</dbReference>
<dbReference type="GO" id="GO:0009409">
    <property type="term" value="P:response to cold"/>
    <property type="evidence" value="ECO:0007669"/>
    <property type="project" value="TreeGrafter"/>
</dbReference>
<feature type="domain" description="Helicase ATP-binding" evidence="13">
    <location>
        <begin position="32"/>
        <end position="204"/>
    </location>
</feature>
<reference evidence="18 19" key="1">
    <citation type="journal article" date="2019" name="Nat. Med.">
        <title>A library of human gut bacterial isolates paired with longitudinal multiomics data enables mechanistic microbiome research.</title>
        <authorList>
            <person name="Poyet M."/>
            <person name="Groussin M."/>
            <person name="Gibbons S.M."/>
            <person name="Avila-Pacheco J."/>
            <person name="Jiang X."/>
            <person name="Kearney S.M."/>
            <person name="Perrotta A.R."/>
            <person name="Berdy B."/>
            <person name="Zhao S."/>
            <person name="Lieberman T.D."/>
            <person name="Swanson P.K."/>
            <person name="Smith M."/>
            <person name="Roesemann S."/>
            <person name="Alexander J.E."/>
            <person name="Rich S.A."/>
            <person name="Livny J."/>
            <person name="Vlamakis H."/>
            <person name="Clish C."/>
            <person name="Bullock K."/>
            <person name="Deik A."/>
            <person name="Scott J."/>
            <person name="Pierce K.A."/>
            <person name="Xavier R.J."/>
            <person name="Alm E.J."/>
        </authorList>
    </citation>
    <scope>NUCLEOTIDE SEQUENCE [LARGE SCALE GENOMIC DNA]</scope>
    <source>
        <strain evidence="16 18">BIOML-A4</strain>
        <strain evidence="17 19">BIOML-A5</strain>
    </source>
</reference>
<evidence type="ECO:0000256" key="8">
    <source>
        <dbReference type="ARBA" id="ARBA00047984"/>
    </source>
</evidence>
<evidence type="ECO:0000313" key="16">
    <source>
        <dbReference type="EMBL" id="MSA90740.1"/>
    </source>
</evidence>
<evidence type="ECO:0000259" key="14">
    <source>
        <dbReference type="PROSITE" id="PS51194"/>
    </source>
</evidence>
<evidence type="ECO:0000256" key="10">
    <source>
        <dbReference type="PROSITE-ProRule" id="PRU00552"/>
    </source>
</evidence>
<dbReference type="PROSITE" id="PS51192">
    <property type="entry name" value="HELICASE_ATP_BIND_1"/>
    <property type="match status" value="1"/>
</dbReference>
<evidence type="ECO:0000256" key="3">
    <source>
        <dbReference type="ARBA" id="ARBA00022741"/>
    </source>
</evidence>
<dbReference type="GO" id="GO:0033592">
    <property type="term" value="F:RNA strand annealing activity"/>
    <property type="evidence" value="ECO:0007669"/>
    <property type="project" value="TreeGrafter"/>
</dbReference>
<dbReference type="InterPro" id="IPR011545">
    <property type="entry name" value="DEAD/DEAH_box_helicase_dom"/>
</dbReference>
<dbReference type="PANTHER" id="PTHR47963">
    <property type="entry name" value="DEAD-BOX ATP-DEPENDENT RNA HELICASE 47, MITOCHONDRIAL"/>
    <property type="match status" value="1"/>
</dbReference>
<sequence length="557" mass="62654">MKFNELNLSPEMSRAIADCGYTEATYIQSACIPVVMNGGDVIGQSQTGTGKTAAFAIPIIEMLQVTDRKRPQALILSPTRELAMQVCDEIRKFTKYKEGIRTVAVYGGQQISKQILELKKGADIVVGTPGRVLDHIRRRTLRFDQCRVLVLDEADEMLNMGFREDIETVIEALPQERQTVLFSATMPKPILEITSQYQTNPVHIKTPATQMTVPKIEQIYYICPKEAKKEILMQLISMQNPHLAMIFCNTKKMVDELTSDLVSKGYPAAALHGDMKQEMRTSVMDNFKKGKINILVATDVAARGIDVDSMDVVFNYDLPQETEYYVHRIGRTGRAGKEGLAVTLITARQKYALRDLERTTRAKLTQKPLPSLEEVRKIRLDFLREDLEHRMTRDVPESLAAIIDSMKDDGYSYREMALALAYQIAGQEMFDESAWNASVRPALTVTEKGMSELILDIGSDQDVNASIIVSAIATATGLPGKEIGKIRISAQETTVQIPRQFDREIADAMKKTPIKGQTVHPLLMVRKGKDYSNLPPKRRTASKGQQRQRGRRRENRD</sequence>
<evidence type="ECO:0000256" key="4">
    <source>
        <dbReference type="ARBA" id="ARBA00022801"/>
    </source>
</evidence>
<dbReference type="Gene3D" id="3.40.50.300">
    <property type="entry name" value="P-loop containing nucleotide triphosphate hydrolases"/>
    <property type="match status" value="2"/>
</dbReference>
<evidence type="ECO:0000256" key="9">
    <source>
        <dbReference type="ARBA" id="ARBA00067932"/>
    </source>
</evidence>
<gene>
    <name evidence="17" type="ORF">GKD88_15195</name>
    <name evidence="16" type="ORF">GKE08_15525</name>
</gene>
<dbReference type="GO" id="GO:0005524">
    <property type="term" value="F:ATP binding"/>
    <property type="evidence" value="ECO:0007669"/>
    <property type="project" value="UniProtKB-KW"/>
</dbReference>
<dbReference type="Pfam" id="PF03880">
    <property type="entry name" value="DbpA"/>
    <property type="match status" value="1"/>
</dbReference>
<evidence type="ECO:0000256" key="2">
    <source>
        <dbReference type="ARBA" id="ARBA00022490"/>
    </source>
</evidence>
<evidence type="ECO:0000256" key="6">
    <source>
        <dbReference type="ARBA" id="ARBA00022840"/>
    </source>
</evidence>
<dbReference type="InterPro" id="IPR005580">
    <property type="entry name" value="DbpA/CsdA_RNA-bd_dom"/>
</dbReference>
<comment type="catalytic activity">
    <reaction evidence="8">
        <text>ATP + H2O = ADP + phosphate + H(+)</text>
        <dbReference type="Rhea" id="RHEA:13065"/>
        <dbReference type="ChEBI" id="CHEBI:15377"/>
        <dbReference type="ChEBI" id="CHEBI:15378"/>
        <dbReference type="ChEBI" id="CHEBI:30616"/>
        <dbReference type="ChEBI" id="CHEBI:43474"/>
        <dbReference type="ChEBI" id="CHEBI:456216"/>
        <dbReference type="EC" id="3.6.4.13"/>
    </reaction>
</comment>
<dbReference type="GO" id="GO:0016787">
    <property type="term" value="F:hydrolase activity"/>
    <property type="evidence" value="ECO:0007669"/>
    <property type="project" value="UniProtKB-KW"/>
</dbReference>
<evidence type="ECO:0000256" key="11">
    <source>
        <dbReference type="RuleBase" id="RU000492"/>
    </source>
</evidence>
<comment type="caution">
    <text evidence="16">The sequence shown here is derived from an EMBL/GenBank/DDBJ whole genome shotgun (WGS) entry which is preliminary data.</text>
</comment>
<evidence type="ECO:0000259" key="13">
    <source>
        <dbReference type="PROSITE" id="PS51192"/>
    </source>
</evidence>
<dbReference type="CDD" id="cd00268">
    <property type="entry name" value="DEADc"/>
    <property type="match status" value="1"/>
</dbReference>
<dbReference type="InterPro" id="IPR014001">
    <property type="entry name" value="Helicase_ATP-bd"/>
</dbReference>
<dbReference type="PANTHER" id="PTHR47963:SF8">
    <property type="entry name" value="ATP-DEPENDENT RNA HELICASE DEAD"/>
    <property type="match status" value="1"/>
</dbReference>
<keyword evidence="6 11" id="KW-0067">ATP-binding</keyword>
<dbReference type="InterPro" id="IPR012677">
    <property type="entry name" value="Nucleotide-bd_a/b_plait_sf"/>
</dbReference>